<dbReference type="PANTHER" id="PTHR47592:SF29">
    <property type="entry name" value="ZINC FINGER, CCHC-TYPE"/>
    <property type="match status" value="1"/>
</dbReference>
<reference evidence="1" key="1">
    <citation type="journal article" date="2019" name="Sci. Rep.">
        <title>Draft genome of Tanacetum cinerariifolium, the natural source of mosquito coil.</title>
        <authorList>
            <person name="Yamashiro T."/>
            <person name="Shiraishi A."/>
            <person name="Satake H."/>
            <person name="Nakayama K."/>
        </authorList>
    </citation>
    <scope>NUCLEOTIDE SEQUENCE</scope>
</reference>
<evidence type="ECO:0000313" key="1">
    <source>
        <dbReference type="EMBL" id="GFA16581.1"/>
    </source>
</evidence>
<dbReference type="PANTHER" id="PTHR47592">
    <property type="entry name" value="PBF68 PROTEIN"/>
    <property type="match status" value="1"/>
</dbReference>
<comment type="caution">
    <text evidence="1">The sequence shown here is derived from an EMBL/GenBank/DDBJ whole genome shotgun (WGS) entry which is preliminary data.</text>
</comment>
<protein>
    <submittedName>
        <fullName evidence="1">Zinc finger, CCHC-type</fullName>
    </submittedName>
</protein>
<dbReference type="EMBL" id="BKCJ010379155">
    <property type="protein sequence ID" value="GFA16581.1"/>
    <property type="molecule type" value="Genomic_DNA"/>
</dbReference>
<organism evidence="1">
    <name type="scientific">Tanacetum cinerariifolium</name>
    <name type="common">Dalmatian daisy</name>
    <name type="synonym">Chrysanthemum cinerariifolium</name>
    <dbReference type="NCBI Taxonomy" id="118510"/>
    <lineage>
        <taxon>Eukaryota</taxon>
        <taxon>Viridiplantae</taxon>
        <taxon>Streptophyta</taxon>
        <taxon>Embryophyta</taxon>
        <taxon>Tracheophyta</taxon>
        <taxon>Spermatophyta</taxon>
        <taxon>Magnoliopsida</taxon>
        <taxon>eudicotyledons</taxon>
        <taxon>Gunneridae</taxon>
        <taxon>Pentapetalae</taxon>
        <taxon>asterids</taxon>
        <taxon>campanulids</taxon>
        <taxon>Asterales</taxon>
        <taxon>Asteraceae</taxon>
        <taxon>Asteroideae</taxon>
        <taxon>Anthemideae</taxon>
        <taxon>Anthemidinae</taxon>
        <taxon>Tanacetum</taxon>
    </lineage>
</organism>
<accession>A0A699J805</accession>
<name>A0A699J805_TANCI</name>
<sequence length="109" mass="12903">MADVAMKHMTSNFVNFDKFEGVDFKRWHKKMHFLLFSMSVVYARTTPEDDENATMEQIKKRNKWDNDNCVYRALILNDMSDSLFDIYQNVKSSKKLQDSLEAKYMAEDA</sequence>
<gene>
    <name evidence="1" type="ORF">Tci_588553</name>
</gene>
<proteinExistence type="predicted"/>
<dbReference type="AlphaFoldDB" id="A0A699J805"/>